<name>A0A7H0YGH2_9BACL</name>
<gene>
    <name evidence="1" type="ORF">IAQ67_15545</name>
</gene>
<reference evidence="1 2" key="1">
    <citation type="submission" date="2020-09" db="EMBL/GenBank/DDBJ databases">
        <title>Characterization of Paenibacillus peoriae strain ZF390 with broad-spectrum antimicrobial activity as a potential biocontrol agent.</title>
        <authorList>
            <person name="Li L."/>
            <person name="Zhao Y."/>
            <person name="Li B."/>
            <person name="Xie X."/>
        </authorList>
    </citation>
    <scope>NUCLEOTIDE SEQUENCE [LARGE SCALE GENOMIC DNA]</scope>
    <source>
        <strain evidence="1 2">ZF390</strain>
    </source>
</reference>
<accession>A0A7H0YGH2</accession>
<evidence type="ECO:0000313" key="2">
    <source>
        <dbReference type="Proteomes" id="UP000516384"/>
    </source>
</evidence>
<protein>
    <submittedName>
        <fullName evidence="1">YolD-like family protein</fullName>
    </submittedName>
</protein>
<dbReference type="Pfam" id="PF08863">
    <property type="entry name" value="YolD"/>
    <property type="match status" value="1"/>
</dbReference>
<proteinExistence type="predicted"/>
<dbReference type="AlphaFoldDB" id="A0A7H0YGH2"/>
<dbReference type="InterPro" id="IPR014962">
    <property type="entry name" value="YolD"/>
</dbReference>
<dbReference type="EMBL" id="CP061172">
    <property type="protein sequence ID" value="QNR70180.1"/>
    <property type="molecule type" value="Genomic_DNA"/>
</dbReference>
<dbReference type="Proteomes" id="UP000516384">
    <property type="component" value="Chromosome"/>
</dbReference>
<organism evidence="1 2">
    <name type="scientific">Paenibacillus peoriae</name>
    <dbReference type="NCBI Taxonomy" id="59893"/>
    <lineage>
        <taxon>Bacteria</taxon>
        <taxon>Bacillati</taxon>
        <taxon>Bacillota</taxon>
        <taxon>Bacilli</taxon>
        <taxon>Bacillales</taxon>
        <taxon>Paenibacillaceae</taxon>
        <taxon>Paenibacillus</taxon>
    </lineage>
</organism>
<evidence type="ECO:0000313" key="1">
    <source>
        <dbReference type="EMBL" id="QNR70180.1"/>
    </source>
</evidence>
<sequence length="96" mass="11317">MLPEHKALLKQWAVSQYDISMPTLDEDQLQDINLIITRCLEEKCIVEVIYYESKRFKSVWGRILRCDLHAGNLMLENSDSDRISIPLQFIKDIHLQ</sequence>